<evidence type="ECO:0000313" key="2">
    <source>
        <dbReference type="Proteomes" id="UP001064048"/>
    </source>
</evidence>
<proteinExistence type="predicted"/>
<accession>A0ACC0KLG5</accession>
<dbReference type="EMBL" id="CM046117">
    <property type="protein sequence ID" value="KAI8437199.1"/>
    <property type="molecule type" value="Genomic_DNA"/>
</dbReference>
<organism evidence="1 2">
    <name type="scientific">Choristoneura fumiferana</name>
    <name type="common">Spruce budworm moth</name>
    <name type="synonym">Archips fumiferana</name>
    <dbReference type="NCBI Taxonomy" id="7141"/>
    <lineage>
        <taxon>Eukaryota</taxon>
        <taxon>Metazoa</taxon>
        <taxon>Ecdysozoa</taxon>
        <taxon>Arthropoda</taxon>
        <taxon>Hexapoda</taxon>
        <taxon>Insecta</taxon>
        <taxon>Pterygota</taxon>
        <taxon>Neoptera</taxon>
        <taxon>Endopterygota</taxon>
        <taxon>Lepidoptera</taxon>
        <taxon>Glossata</taxon>
        <taxon>Ditrysia</taxon>
        <taxon>Tortricoidea</taxon>
        <taxon>Tortricidae</taxon>
        <taxon>Tortricinae</taxon>
        <taxon>Choristoneura</taxon>
    </lineage>
</organism>
<name>A0ACC0KLG5_CHOFU</name>
<sequence length="59" mass="6608">MVNCLVNKAGWHLQPAKRVSVSHRDKAQIDLSFKESDGLFAGNPLLQQNNLYTVLIQSI</sequence>
<keyword evidence="2" id="KW-1185">Reference proteome</keyword>
<comment type="caution">
    <text evidence="1">The sequence shown here is derived from an EMBL/GenBank/DDBJ whole genome shotgun (WGS) entry which is preliminary data.</text>
</comment>
<gene>
    <name evidence="1" type="ORF">MSG28_010524</name>
</gene>
<protein>
    <submittedName>
        <fullName evidence="1">Uncharacterized protein</fullName>
    </submittedName>
</protein>
<reference evidence="1 2" key="1">
    <citation type="journal article" date="2022" name="Genome Biol. Evol.">
        <title>The Spruce Budworm Genome: Reconstructing the Evolutionary History of Antifreeze Proteins.</title>
        <authorList>
            <person name="Beliveau C."/>
            <person name="Gagne P."/>
            <person name="Picq S."/>
            <person name="Vernygora O."/>
            <person name="Keeling C.I."/>
            <person name="Pinkney K."/>
            <person name="Doucet D."/>
            <person name="Wen F."/>
            <person name="Johnston J.S."/>
            <person name="Maaroufi H."/>
            <person name="Boyle B."/>
            <person name="Laroche J."/>
            <person name="Dewar K."/>
            <person name="Juretic N."/>
            <person name="Blackburn G."/>
            <person name="Nisole A."/>
            <person name="Brunet B."/>
            <person name="Brandao M."/>
            <person name="Lumley L."/>
            <person name="Duan J."/>
            <person name="Quan G."/>
            <person name="Lucarotti C.J."/>
            <person name="Roe A.D."/>
            <person name="Sperling F.A.H."/>
            <person name="Levesque R.C."/>
            <person name="Cusson M."/>
        </authorList>
    </citation>
    <scope>NUCLEOTIDE SEQUENCE [LARGE SCALE GENOMIC DNA]</scope>
    <source>
        <strain evidence="1">Glfc:IPQL:Cfum</strain>
    </source>
</reference>
<evidence type="ECO:0000313" key="1">
    <source>
        <dbReference type="EMBL" id="KAI8437199.1"/>
    </source>
</evidence>
<dbReference type="Proteomes" id="UP001064048">
    <property type="component" value="Chromosome 17"/>
</dbReference>